<feature type="region of interest" description="Disordered" evidence="1">
    <location>
        <begin position="1"/>
        <end position="93"/>
    </location>
</feature>
<evidence type="ECO:0000313" key="2">
    <source>
        <dbReference type="EMBL" id="RJK95441.1"/>
    </source>
</evidence>
<organism evidence="2 3">
    <name type="scientific">Vallicoccus soli</name>
    <dbReference type="NCBI Taxonomy" id="2339232"/>
    <lineage>
        <taxon>Bacteria</taxon>
        <taxon>Bacillati</taxon>
        <taxon>Actinomycetota</taxon>
        <taxon>Actinomycetes</taxon>
        <taxon>Motilibacterales</taxon>
        <taxon>Vallicoccaceae</taxon>
        <taxon>Vallicoccus</taxon>
    </lineage>
</organism>
<name>A0A3A3YV60_9ACTN</name>
<comment type="caution">
    <text evidence="2">The sequence shown here is derived from an EMBL/GenBank/DDBJ whole genome shotgun (WGS) entry which is preliminary data.</text>
</comment>
<gene>
    <name evidence="2" type="ORF">D5H78_12375</name>
</gene>
<feature type="compositionally biased region" description="Basic and acidic residues" evidence="1">
    <location>
        <begin position="25"/>
        <end position="34"/>
    </location>
</feature>
<evidence type="ECO:0000313" key="3">
    <source>
        <dbReference type="Proteomes" id="UP000265614"/>
    </source>
</evidence>
<dbReference type="EMBL" id="QZEZ01000005">
    <property type="protein sequence ID" value="RJK95441.1"/>
    <property type="molecule type" value="Genomic_DNA"/>
</dbReference>
<evidence type="ECO:0000256" key="1">
    <source>
        <dbReference type="SAM" id="MobiDB-lite"/>
    </source>
</evidence>
<feature type="compositionally biased region" description="Acidic residues" evidence="1">
    <location>
        <begin position="53"/>
        <end position="64"/>
    </location>
</feature>
<dbReference type="OrthoDB" id="3692230at2"/>
<dbReference type="AlphaFoldDB" id="A0A3A3YV60"/>
<sequence>MTPTSPEGTAPADPRTQPDGPTAAGEHDRARDAQRTATRASLLPEEGTVGSDDPQEQAEVVLEDSEARTEVPDAAPTTVLERRGSEETADPLV</sequence>
<dbReference type="RefSeq" id="WP_119950794.1">
    <property type="nucleotide sequence ID" value="NZ_QZEZ01000005.1"/>
</dbReference>
<dbReference type="Proteomes" id="UP000265614">
    <property type="component" value="Unassembled WGS sequence"/>
</dbReference>
<keyword evidence="3" id="KW-1185">Reference proteome</keyword>
<reference evidence="2 3" key="1">
    <citation type="submission" date="2018-09" db="EMBL/GenBank/DDBJ databases">
        <title>YIM 75000 draft genome.</title>
        <authorList>
            <person name="Tang S."/>
            <person name="Feng Y."/>
        </authorList>
    </citation>
    <scope>NUCLEOTIDE SEQUENCE [LARGE SCALE GENOMIC DNA]</scope>
    <source>
        <strain evidence="2 3">YIM 75000</strain>
    </source>
</reference>
<proteinExistence type="predicted"/>
<accession>A0A3A3YV60</accession>
<protein>
    <submittedName>
        <fullName evidence="2">Uncharacterized protein</fullName>
    </submittedName>
</protein>